<dbReference type="Pfam" id="PF25560">
    <property type="entry name" value="DUF7932"/>
    <property type="match status" value="1"/>
</dbReference>
<name>A0A8S9Z145_9TREM</name>
<keyword evidence="4" id="KW-1185">Reference proteome</keyword>
<evidence type="ECO:0000259" key="2">
    <source>
        <dbReference type="Pfam" id="PF25560"/>
    </source>
</evidence>
<feature type="region of interest" description="Disordered" evidence="1">
    <location>
        <begin position="347"/>
        <end position="374"/>
    </location>
</feature>
<dbReference type="EMBL" id="JTDE01002817">
    <property type="protein sequence ID" value="KAF7256837.1"/>
    <property type="molecule type" value="Genomic_DNA"/>
</dbReference>
<feature type="compositionally biased region" description="Gly residues" evidence="1">
    <location>
        <begin position="573"/>
        <end position="597"/>
    </location>
</feature>
<feature type="domain" description="DUF7932" evidence="2">
    <location>
        <begin position="877"/>
        <end position="999"/>
    </location>
</feature>
<protein>
    <recommendedName>
        <fullName evidence="2">DUF7932 domain-containing protein</fullName>
    </recommendedName>
</protein>
<dbReference type="PANTHER" id="PTHR24637">
    <property type="entry name" value="COLLAGEN"/>
    <property type="match status" value="1"/>
</dbReference>
<dbReference type="InterPro" id="IPR057692">
    <property type="entry name" value="DUF7932"/>
</dbReference>
<evidence type="ECO:0000313" key="4">
    <source>
        <dbReference type="Proteomes" id="UP000822476"/>
    </source>
</evidence>
<accession>A0A8S9Z145</accession>
<dbReference type="Proteomes" id="UP000822476">
    <property type="component" value="Unassembled WGS sequence"/>
</dbReference>
<comment type="caution">
    <text evidence="3">The sequence shown here is derived from an EMBL/GenBank/DDBJ whole genome shotgun (WGS) entry which is preliminary data.</text>
</comment>
<sequence>MFSKGNILSNMQNLTVLDDYAPTAGINSTVEEKPTHLKTTLYRKMPRRFGRTRWKHDSIVCTKWNTHGVVYSCINDDFAEQFQEIHVLLKCKPGKSAANFNDNLMFSMKIKNDYRETSFDFRALTLLDLVQWMSFTKRDGSTSDTSCFDICLELDQGCTSTSDDLRKFYEKHTTTRRSSASLLCFKPGNVDSRKHSQELIKKISENDLVEESFLPTLASPLLFPVCDGRGLELESPTVTQQFQYFGVEQPHGFMPNSSSRKTAVINHGFGPTAADFVDDQSPAKTCTISRITNQDTTRADPDSEQADRTLKLKYCTKQSDPVKIKILRLRDLTERQKSARSTAIHTLYPHGEDGQPAGIGENGTDGHPGTRGSNGENVQVIFNLESTPVNCDVTTSLQNVCDITVNGICCFTVDLNLLSDWTRSFTPVVISARGGTGGAGGRGGCGGYGGDGGHGACIESMVQRRQEAEFGRQTSAPAVAKFAHRTNRSSAFDYITQTAVAMLNSPFPETASYGSFGVSSRHRGLGEHAMFSHSRETNKLIQTAVEGLYASSFTSPQYLKQTSSDPRYFAHSGDGGSGGYGGMGGRGGDGGDGGDGGTVTLVSEDPRLFMLVECDSSGGAPGLPGEGGYGGNGGYGGQPSFMLDSYSHESRNYKKPEPNVSVDFPAISEALRGGPIKPSSRELKFGTRAIETNICDDFSQSCIASSVQSHSYFEEMLPLADNSKGQHYRSKQGEVKHLSDYWHSTTDSFATDDTKPKPRDDHEQSIFLNDVEKDELNFGVAQENVSAFRGSVRMIPGFWGKVGAAGNPGEAGKPGLPGRTGNVVYQVSGQSNTCAAVKTAKRLNQPQNTGLNVMQLSTTWPEVPPNEDRIYFQLYNVRVLDFSVESLDRDNIFKPNESICVTNIQLINDSSMPLPPGAILHFPLNHTVIFDQEECAYIQPLRPGERQTVTKSFFGRIQNFRGPKSPGPFSSEAKVMTHVSLLNREFKQGVCEKRFPIGYPLKITSVSVPKTANPGEHFKVSLTIENISSQPYGKNCEELHDDDRAFAVSIHVDRRLSVVEQFGKDSAETNSYTPVNKWVGCFISNVAQSSAPVSNSDADDKLSSVATKTYPTDQLLPGDKLELYFCLQVKKDVELFVRLPIQLNLYLQKDLIQYEQATVRIVQPPHIPVSPEPELVTSPTAVCSLQLSGVSKLMLPADKDKVGQALLITGPDVTREEFLIWHTLLCALGLNCYHTWDMENNSDQVCWSKLYKNCLVVCPRYSPLKASTNELMDLFEHDVSNKCVLEAAEYCSTKKKLSHLNNQKVANDSAFLAVVQLREAEKLQFTDAPPGDYSNSLDFTILDKLIALGATDNSSHMEHSTKREKKYFLEDKMRSLPSCARIWAIQGDGEFGLPETSLGGTVHFEQKYESQKLSNSDLSHENVLFRPPSKADIFCPWSQVFLILLSLLPTRDRSRLIRNRPLRPVFHLPWGEPLSTSYLAALSLQPYLESELRLLPHETKKELRFELVCADLGKHAESYQNELPICWAIVLHYQRCLPSNSFRLIRQRITAAYRAMMKCFKAALTNVQFQTFKTQAHYRVNNAQRHLEFSQLIDHGLGLAPNHIRLWDQSQNVCFSEYSAAELWRQLTVFNKCD</sequence>
<gene>
    <name evidence="3" type="ORF">EG68_05354</name>
</gene>
<organism evidence="3 4">
    <name type="scientific">Paragonimus skrjabini miyazakii</name>
    <dbReference type="NCBI Taxonomy" id="59628"/>
    <lineage>
        <taxon>Eukaryota</taxon>
        <taxon>Metazoa</taxon>
        <taxon>Spiralia</taxon>
        <taxon>Lophotrochozoa</taxon>
        <taxon>Platyhelminthes</taxon>
        <taxon>Trematoda</taxon>
        <taxon>Digenea</taxon>
        <taxon>Plagiorchiida</taxon>
        <taxon>Troglotremata</taxon>
        <taxon>Troglotrematidae</taxon>
        <taxon>Paragonimus</taxon>
    </lineage>
</organism>
<evidence type="ECO:0000256" key="1">
    <source>
        <dbReference type="SAM" id="MobiDB-lite"/>
    </source>
</evidence>
<evidence type="ECO:0000313" key="3">
    <source>
        <dbReference type="EMBL" id="KAF7256837.1"/>
    </source>
</evidence>
<dbReference type="OrthoDB" id="6254245at2759"/>
<proteinExistence type="predicted"/>
<reference evidence="3" key="1">
    <citation type="submission" date="2019-07" db="EMBL/GenBank/DDBJ databases">
        <title>Annotation for the trematode Paragonimus miyazaki's.</title>
        <authorList>
            <person name="Choi Y.-J."/>
        </authorList>
    </citation>
    <scope>NUCLEOTIDE SEQUENCE</scope>
    <source>
        <strain evidence="3">Japan</strain>
    </source>
</reference>
<feature type="region of interest" description="Disordered" evidence="1">
    <location>
        <begin position="570"/>
        <end position="597"/>
    </location>
</feature>